<dbReference type="EMBL" id="CP051180">
    <property type="protein sequence ID" value="QIZ76300.1"/>
    <property type="molecule type" value="Genomic_DNA"/>
</dbReference>
<dbReference type="InterPro" id="IPR018490">
    <property type="entry name" value="cNMP-bd_dom_sf"/>
</dbReference>
<dbReference type="Proteomes" id="UP000501602">
    <property type="component" value="Chromosome"/>
</dbReference>
<sequence length="247" mass="28113">MLNGEDRATYEYVKRSCARSFRDFLRMYEISTSSIDNISSASYVREVSKGESISLDYDSSAINYLESGLLKNELMLVEDNARVASFVLPGWGFYGAPPSSRLVANYTALKDCKVISVPGVRLRELAQLDAAIFDLTLQVYTYQLYHERNWWVLNSVIDKKQHVLMSLFFICIFQIESNPKVVVRHQDLADISGVTVPYVVSTINESTASGAFKKCYGGIEVLDRKKFIELVDWKLIKELIEHIPQIL</sequence>
<evidence type="ECO:0000313" key="1">
    <source>
        <dbReference type="EMBL" id="QIZ76300.1"/>
    </source>
</evidence>
<accession>A0A6H1UCJ1</accession>
<dbReference type="InterPro" id="IPR014710">
    <property type="entry name" value="RmlC-like_jellyroll"/>
</dbReference>
<dbReference type="AlphaFoldDB" id="A0A6H1UCJ1"/>
<protein>
    <submittedName>
        <fullName evidence="1">Crp/Fnr family transcriptional regulator</fullName>
    </submittedName>
</protein>
<dbReference type="KEGG" id="fes:HER31_04970"/>
<proteinExistence type="predicted"/>
<evidence type="ECO:0000313" key="2">
    <source>
        <dbReference type="Proteomes" id="UP000501602"/>
    </source>
</evidence>
<gene>
    <name evidence="1" type="ORF">HER31_04970</name>
</gene>
<dbReference type="RefSeq" id="WP_168659560.1">
    <property type="nucleotide sequence ID" value="NZ_CP051180.1"/>
</dbReference>
<reference evidence="1 2" key="1">
    <citation type="submission" date="2020-04" db="EMBL/GenBank/DDBJ databases">
        <title>Ferrimonas sp. S7 isolated from sea water.</title>
        <authorList>
            <person name="Bae S.S."/>
            <person name="Baek K."/>
        </authorList>
    </citation>
    <scope>NUCLEOTIDE SEQUENCE [LARGE SCALE GENOMIC DNA]</scope>
    <source>
        <strain evidence="1 2">S7</strain>
    </source>
</reference>
<keyword evidence="2" id="KW-1185">Reference proteome</keyword>
<dbReference type="Gene3D" id="2.60.120.10">
    <property type="entry name" value="Jelly Rolls"/>
    <property type="match status" value="1"/>
</dbReference>
<dbReference type="SUPFAM" id="SSF51206">
    <property type="entry name" value="cAMP-binding domain-like"/>
    <property type="match status" value="1"/>
</dbReference>
<organism evidence="1 2">
    <name type="scientific">Ferrimonas lipolytica</name>
    <dbReference type="NCBI Taxonomy" id="2724191"/>
    <lineage>
        <taxon>Bacteria</taxon>
        <taxon>Pseudomonadati</taxon>
        <taxon>Pseudomonadota</taxon>
        <taxon>Gammaproteobacteria</taxon>
        <taxon>Alteromonadales</taxon>
        <taxon>Ferrimonadaceae</taxon>
        <taxon>Ferrimonas</taxon>
    </lineage>
</organism>
<name>A0A6H1UCJ1_9GAMM</name>